<evidence type="ECO:0000256" key="7">
    <source>
        <dbReference type="ARBA" id="ARBA00022801"/>
    </source>
</evidence>
<dbReference type="GO" id="GO:0046872">
    <property type="term" value="F:metal ion binding"/>
    <property type="evidence" value="ECO:0007669"/>
    <property type="project" value="UniProtKB-KW"/>
</dbReference>
<evidence type="ECO:0000256" key="5">
    <source>
        <dbReference type="ARBA" id="ARBA00022723"/>
    </source>
</evidence>
<dbReference type="Pfam" id="PF09412">
    <property type="entry name" value="XendoU"/>
    <property type="match status" value="1"/>
</dbReference>
<dbReference type="GO" id="GO:0016829">
    <property type="term" value="F:lyase activity"/>
    <property type="evidence" value="ECO:0007669"/>
    <property type="project" value="UniProtKB-KW"/>
</dbReference>
<dbReference type="InterPro" id="IPR037227">
    <property type="entry name" value="EndoU-like"/>
</dbReference>
<evidence type="ECO:0000259" key="11">
    <source>
        <dbReference type="PROSITE" id="PS51959"/>
    </source>
</evidence>
<evidence type="ECO:0000256" key="3">
    <source>
        <dbReference type="ARBA" id="ARBA00011245"/>
    </source>
</evidence>
<gene>
    <name evidence="12" type="ORF">HK099_004341</name>
</gene>
<dbReference type="InterPro" id="IPR039787">
    <property type="entry name" value="ENDOU"/>
</dbReference>
<evidence type="ECO:0000313" key="13">
    <source>
        <dbReference type="Proteomes" id="UP001211065"/>
    </source>
</evidence>
<dbReference type="Proteomes" id="UP001211065">
    <property type="component" value="Unassembled WGS sequence"/>
</dbReference>
<evidence type="ECO:0000256" key="1">
    <source>
        <dbReference type="ARBA" id="ARBA00001936"/>
    </source>
</evidence>
<dbReference type="AlphaFoldDB" id="A0AAD5U583"/>
<organism evidence="12 13">
    <name type="scientific">Clydaea vesicula</name>
    <dbReference type="NCBI Taxonomy" id="447962"/>
    <lineage>
        <taxon>Eukaryota</taxon>
        <taxon>Fungi</taxon>
        <taxon>Fungi incertae sedis</taxon>
        <taxon>Chytridiomycota</taxon>
        <taxon>Chytridiomycota incertae sedis</taxon>
        <taxon>Chytridiomycetes</taxon>
        <taxon>Lobulomycetales</taxon>
        <taxon>Lobulomycetaceae</taxon>
        <taxon>Clydaea</taxon>
    </lineage>
</organism>
<comment type="cofactor">
    <cofactor evidence="1">
        <name>Mn(2+)</name>
        <dbReference type="ChEBI" id="CHEBI:29035"/>
    </cofactor>
</comment>
<comment type="caution">
    <text evidence="12">The sequence shown here is derived from an EMBL/GenBank/DDBJ whole genome shotgun (WGS) entry which is preliminary data.</text>
</comment>
<keyword evidence="13" id="KW-1185">Reference proteome</keyword>
<name>A0AAD5U583_9FUNG</name>
<dbReference type="PANTHER" id="PTHR12439:SF11">
    <property type="entry name" value="URIDYLATE-SPECIFIC ENDORIBONUCLEASE"/>
    <property type="match status" value="1"/>
</dbReference>
<dbReference type="GO" id="GO:0004521">
    <property type="term" value="F:RNA endonuclease activity"/>
    <property type="evidence" value="ECO:0007669"/>
    <property type="project" value="InterPro"/>
</dbReference>
<keyword evidence="4" id="KW-0540">Nuclease</keyword>
<evidence type="ECO:0000256" key="6">
    <source>
        <dbReference type="ARBA" id="ARBA00022759"/>
    </source>
</evidence>
<sequence>MNSNKNDEKKIKPSAKFCGCFKKLLNFIKDIVLDKKEDKIKNPNITNSNETIQVETNRQKNQHSATNAWANGAPKFQTQQQNVKINQSELVETNAWSNGAPKIHSNVSSNQMTNSITEPQSAHIESLKPGILDMAPTKAELENVSLALEKLWLMDDNKLVPEKDFELNLQKYTYVSAQEDKAFEPLFKKTFDETKIFKSKKNFQHFINLLDNYTYLTGVKETNLKSHEKEEELFLSFILKTKPMLYLFHYLCELKIFKKEDLNNGVFLNKLKVVWFQNYKRVVKDDSSAFEHTFVGEIRDGAVIGFHNWVQFYLEEKRGHADYMGYIRPRDRSQKSSASDQILSIHLKWHNVIKPVSTLFIGTSPELEIAMYSLLFFTKNQNVKVTFDNVNLIFKIHTFNSPEGLKLGSCYVETY</sequence>
<dbReference type="InterPro" id="IPR018998">
    <property type="entry name" value="EndoU_C"/>
</dbReference>
<keyword evidence="10" id="KW-0456">Lyase</keyword>
<proteinExistence type="inferred from homology"/>
<evidence type="ECO:0000256" key="9">
    <source>
        <dbReference type="ARBA" id="ARBA00023211"/>
    </source>
</evidence>
<evidence type="ECO:0000256" key="2">
    <source>
        <dbReference type="ARBA" id="ARBA00010168"/>
    </source>
</evidence>
<reference evidence="12" key="1">
    <citation type="submission" date="2020-05" db="EMBL/GenBank/DDBJ databases">
        <title>Phylogenomic resolution of chytrid fungi.</title>
        <authorList>
            <person name="Stajich J.E."/>
            <person name="Amses K."/>
            <person name="Simmons R."/>
            <person name="Seto K."/>
            <person name="Myers J."/>
            <person name="Bonds A."/>
            <person name="Quandt C.A."/>
            <person name="Barry K."/>
            <person name="Liu P."/>
            <person name="Grigoriev I."/>
            <person name="Longcore J.E."/>
            <person name="James T.Y."/>
        </authorList>
    </citation>
    <scope>NUCLEOTIDE SEQUENCE</scope>
    <source>
        <strain evidence="12">JEL0476</strain>
    </source>
</reference>
<dbReference type="PANTHER" id="PTHR12439">
    <property type="entry name" value="PLACENTAL PROTEIN 11-RELATED"/>
    <property type="match status" value="1"/>
</dbReference>
<evidence type="ECO:0000313" key="12">
    <source>
        <dbReference type="EMBL" id="KAJ3220464.1"/>
    </source>
</evidence>
<dbReference type="SUPFAM" id="SSF142877">
    <property type="entry name" value="EndoU-like"/>
    <property type="match status" value="1"/>
</dbReference>
<feature type="domain" description="EndoU" evidence="11">
    <location>
        <begin position="140"/>
        <end position="415"/>
    </location>
</feature>
<comment type="subunit">
    <text evidence="3">Monomer.</text>
</comment>
<dbReference type="PROSITE" id="PS51959">
    <property type="entry name" value="ENDOU"/>
    <property type="match status" value="1"/>
</dbReference>
<dbReference type="GO" id="GO:0016787">
    <property type="term" value="F:hydrolase activity"/>
    <property type="evidence" value="ECO:0007669"/>
    <property type="project" value="UniProtKB-KW"/>
</dbReference>
<evidence type="ECO:0000256" key="4">
    <source>
        <dbReference type="ARBA" id="ARBA00022722"/>
    </source>
</evidence>
<keyword evidence="8" id="KW-0694">RNA-binding</keyword>
<keyword evidence="5" id="KW-0479">Metal-binding</keyword>
<comment type="similarity">
    <text evidence="2">Belongs to the ENDOU family.</text>
</comment>
<protein>
    <recommendedName>
        <fullName evidence="11">EndoU domain-containing protein</fullName>
    </recommendedName>
</protein>
<dbReference type="CDD" id="cd21159">
    <property type="entry name" value="XendoU"/>
    <property type="match status" value="1"/>
</dbReference>
<dbReference type="GO" id="GO:0003723">
    <property type="term" value="F:RNA binding"/>
    <property type="evidence" value="ECO:0007669"/>
    <property type="project" value="UniProtKB-KW"/>
</dbReference>
<dbReference type="EMBL" id="JADGJW010000300">
    <property type="protein sequence ID" value="KAJ3220464.1"/>
    <property type="molecule type" value="Genomic_DNA"/>
</dbReference>
<keyword evidence="9" id="KW-0464">Manganese</keyword>
<keyword evidence="6" id="KW-0255">Endonuclease</keyword>
<evidence type="ECO:0000256" key="10">
    <source>
        <dbReference type="ARBA" id="ARBA00023239"/>
    </source>
</evidence>
<accession>A0AAD5U583</accession>
<keyword evidence="7" id="KW-0378">Hydrolase</keyword>
<evidence type="ECO:0000256" key="8">
    <source>
        <dbReference type="ARBA" id="ARBA00022884"/>
    </source>
</evidence>